<feature type="transmembrane region" description="Helical" evidence="8">
    <location>
        <begin position="210"/>
        <end position="230"/>
    </location>
</feature>
<evidence type="ECO:0000256" key="7">
    <source>
        <dbReference type="ARBA" id="ARBA00023136"/>
    </source>
</evidence>
<sequence length="575" mass="65726">MFRIRFRYQLLCIILLASCLRLIFLSSGEIAGDEPAYMVRSIGMIDSLASDLQTTPYDWFTAVPWWVRLSFHDHPPLVFLFQHLFLSVFGVSVFVMRLPSALLGILSVGLLGLIMRQLFTARSALIAMILFAFNSLAVFYARTAMMESITLFFILLTLYFFLRAREQPRYFVAWGISLGLSVIAKYVALAMVPVYALFLINEKHIYRQKTFWIGILGFLLIISPVFIYNIEMYQSRHHFDLQWASLLHQDIKPDWLFLSGKEERGSILHRLAGLSNFGSIFSPVFFAISLAGLASMIFLTAKCWIKNKYVPLGQKVLLLSTGCLLAMTLSFGSAIRFLFYVVPFLCAISAVFIDELMAIFKPRIVWIIFLIFCLYELLFTVNSVLWGGQAKPFGPRLLAYAPSLIVPNNGVQALDKLLENLLQDKVSVFKPTTKSADLNKKMNAYAQAHPREGKKASVILLYDPRLEIRFLLWSLARRTFYEAWPIMVMTNLSAQLSNLYGVDPDMNFYYIHTMPAALRNPDSRFDGLHPDVLAKKIQNQGISYHPVLNRNNEELFQIYTFTARQAMEIVTTTPK</sequence>
<accession>A0A1F6N150</accession>
<keyword evidence="7 8" id="KW-0472">Membrane</keyword>
<dbReference type="Pfam" id="PF13231">
    <property type="entry name" value="PMT_2"/>
    <property type="match status" value="1"/>
</dbReference>
<dbReference type="GO" id="GO:0016763">
    <property type="term" value="F:pentosyltransferase activity"/>
    <property type="evidence" value="ECO:0007669"/>
    <property type="project" value="TreeGrafter"/>
</dbReference>
<feature type="transmembrane region" description="Helical" evidence="8">
    <location>
        <begin position="148"/>
        <end position="165"/>
    </location>
</feature>
<keyword evidence="3" id="KW-0328">Glycosyltransferase</keyword>
<comment type="caution">
    <text evidence="10">The sequence shown here is derived from an EMBL/GenBank/DDBJ whole genome shotgun (WGS) entry which is preliminary data.</text>
</comment>
<dbReference type="EMBL" id="MFQH01000024">
    <property type="protein sequence ID" value="OGH77440.1"/>
    <property type="molecule type" value="Genomic_DNA"/>
</dbReference>
<comment type="subcellular location">
    <subcellularLocation>
        <location evidence="1">Cell membrane</location>
        <topology evidence="1">Multi-pass membrane protein</topology>
    </subcellularLocation>
</comment>
<dbReference type="InterPro" id="IPR038731">
    <property type="entry name" value="RgtA/B/C-like"/>
</dbReference>
<feature type="transmembrane region" description="Helical" evidence="8">
    <location>
        <begin position="171"/>
        <end position="198"/>
    </location>
</feature>
<keyword evidence="2" id="KW-1003">Cell membrane</keyword>
<dbReference type="PANTHER" id="PTHR33908">
    <property type="entry name" value="MANNOSYLTRANSFERASE YKCB-RELATED"/>
    <property type="match status" value="1"/>
</dbReference>
<feature type="transmembrane region" description="Helical" evidence="8">
    <location>
        <begin position="312"/>
        <end position="331"/>
    </location>
</feature>
<feature type="transmembrane region" description="Helical" evidence="8">
    <location>
        <begin position="364"/>
        <end position="386"/>
    </location>
</feature>
<feature type="domain" description="Glycosyltransferase RgtA/B/C/D-like" evidence="9">
    <location>
        <begin position="73"/>
        <end position="228"/>
    </location>
</feature>
<gene>
    <name evidence="10" type="ORF">A2983_01920</name>
</gene>
<dbReference type="InterPro" id="IPR050297">
    <property type="entry name" value="LipidA_mod_glycosyltrf_83"/>
</dbReference>
<dbReference type="GO" id="GO:0009103">
    <property type="term" value="P:lipopolysaccharide biosynthetic process"/>
    <property type="evidence" value="ECO:0007669"/>
    <property type="project" value="UniProtKB-ARBA"/>
</dbReference>
<evidence type="ECO:0000256" key="6">
    <source>
        <dbReference type="ARBA" id="ARBA00022989"/>
    </source>
</evidence>
<evidence type="ECO:0000256" key="3">
    <source>
        <dbReference type="ARBA" id="ARBA00022676"/>
    </source>
</evidence>
<evidence type="ECO:0000256" key="5">
    <source>
        <dbReference type="ARBA" id="ARBA00022692"/>
    </source>
</evidence>
<keyword evidence="4" id="KW-0808">Transferase</keyword>
<feature type="transmembrane region" description="Helical" evidence="8">
    <location>
        <begin position="337"/>
        <end position="357"/>
    </location>
</feature>
<keyword evidence="5 8" id="KW-0812">Transmembrane</keyword>
<evidence type="ECO:0000256" key="2">
    <source>
        <dbReference type="ARBA" id="ARBA00022475"/>
    </source>
</evidence>
<evidence type="ECO:0000256" key="8">
    <source>
        <dbReference type="SAM" id="Phobius"/>
    </source>
</evidence>
<proteinExistence type="predicted"/>
<feature type="transmembrane region" description="Helical" evidence="8">
    <location>
        <begin position="280"/>
        <end position="300"/>
    </location>
</feature>
<dbReference type="PROSITE" id="PS51257">
    <property type="entry name" value="PROKAR_LIPOPROTEIN"/>
    <property type="match status" value="1"/>
</dbReference>
<organism evidence="10 11">
    <name type="scientific">Candidatus Magasanikbacteria bacterium RIFCSPLOWO2_01_FULL_40_15</name>
    <dbReference type="NCBI Taxonomy" id="1798686"/>
    <lineage>
        <taxon>Bacteria</taxon>
        <taxon>Candidatus Magasanikiibacteriota</taxon>
    </lineage>
</organism>
<protein>
    <recommendedName>
        <fullName evidence="9">Glycosyltransferase RgtA/B/C/D-like domain-containing protein</fullName>
    </recommendedName>
</protein>
<keyword evidence="6 8" id="KW-1133">Transmembrane helix</keyword>
<evidence type="ECO:0000259" key="9">
    <source>
        <dbReference type="Pfam" id="PF13231"/>
    </source>
</evidence>
<dbReference type="Proteomes" id="UP000177040">
    <property type="component" value="Unassembled WGS sequence"/>
</dbReference>
<dbReference type="AlphaFoldDB" id="A0A1F6N150"/>
<evidence type="ECO:0000313" key="11">
    <source>
        <dbReference type="Proteomes" id="UP000177040"/>
    </source>
</evidence>
<evidence type="ECO:0000313" key="10">
    <source>
        <dbReference type="EMBL" id="OGH77440.1"/>
    </source>
</evidence>
<evidence type="ECO:0000256" key="4">
    <source>
        <dbReference type="ARBA" id="ARBA00022679"/>
    </source>
</evidence>
<feature type="transmembrane region" description="Helical" evidence="8">
    <location>
        <begin position="125"/>
        <end position="141"/>
    </location>
</feature>
<name>A0A1F6N150_9BACT</name>
<evidence type="ECO:0000256" key="1">
    <source>
        <dbReference type="ARBA" id="ARBA00004651"/>
    </source>
</evidence>
<dbReference type="PANTHER" id="PTHR33908:SF11">
    <property type="entry name" value="MEMBRANE PROTEIN"/>
    <property type="match status" value="1"/>
</dbReference>
<dbReference type="GO" id="GO:0005886">
    <property type="term" value="C:plasma membrane"/>
    <property type="evidence" value="ECO:0007669"/>
    <property type="project" value="UniProtKB-SubCell"/>
</dbReference>
<reference evidence="10 11" key="1">
    <citation type="journal article" date="2016" name="Nat. Commun.">
        <title>Thousands of microbial genomes shed light on interconnected biogeochemical processes in an aquifer system.</title>
        <authorList>
            <person name="Anantharaman K."/>
            <person name="Brown C.T."/>
            <person name="Hug L.A."/>
            <person name="Sharon I."/>
            <person name="Castelle C.J."/>
            <person name="Probst A.J."/>
            <person name="Thomas B.C."/>
            <person name="Singh A."/>
            <person name="Wilkins M.J."/>
            <person name="Karaoz U."/>
            <person name="Brodie E.L."/>
            <person name="Williams K.H."/>
            <person name="Hubbard S.S."/>
            <person name="Banfield J.F."/>
        </authorList>
    </citation>
    <scope>NUCLEOTIDE SEQUENCE [LARGE SCALE GENOMIC DNA]</scope>
</reference>